<gene>
    <name evidence="1" type="ORF">Mucpa_0552</name>
</gene>
<sequence>MLQTFNLTPTHSTFLLNRQIYYFLLKIRNVPAGTSFNPYQQYFSPAFASKVDISSALRPKLESFFNAFIGLSQPDRNLFINKFKLSQDIEAIVEDISFDGDQLKLSALPQSIRSATDILFMYLYSSVLPSYGKKEHYEILYNQTLGSICPFCGIETIGNPDYRCQDYDHILYKDVYPLAAVNMRNLIPMGIECNRNHKKTKDVLYGGLHRRKFIYSYLHFQEIRISLTGSLLPYAGRKGKWRINLLPNNGFTRTWNKVFDIKDRYRKDELEQYFDIWVKWFKDYLKSDRGVVWNENLTRNEFARMGEAYIRNPKDVSNIVKGALFLFISTTTDQAFIQATVNELNS</sequence>
<evidence type="ECO:0000313" key="1">
    <source>
        <dbReference type="EMBL" id="EHQ24744.1"/>
    </source>
</evidence>
<dbReference type="Proteomes" id="UP000002774">
    <property type="component" value="Chromosome"/>
</dbReference>
<dbReference type="EMBL" id="CM001403">
    <property type="protein sequence ID" value="EHQ24744.1"/>
    <property type="molecule type" value="Genomic_DNA"/>
</dbReference>
<dbReference type="STRING" id="714943.Mucpa_0552"/>
<evidence type="ECO:0000313" key="2">
    <source>
        <dbReference type="Proteomes" id="UP000002774"/>
    </source>
</evidence>
<accession>H1Y1T5</accession>
<organism evidence="1 2">
    <name type="scientific">Mucilaginibacter paludis DSM 18603</name>
    <dbReference type="NCBI Taxonomy" id="714943"/>
    <lineage>
        <taxon>Bacteria</taxon>
        <taxon>Pseudomonadati</taxon>
        <taxon>Bacteroidota</taxon>
        <taxon>Sphingobacteriia</taxon>
        <taxon>Sphingobacteriales</taxon>
        <taxon>Sphingobacteriaceae</taxon>
        <taxon>Mucilaginibacter</taxon>
    </lineage>
</organism>
<protein>
    <recommendedName>
        <fullName evidence="3">HNH nuclease domain-containing protein</fullName>
    </recommendedName>
</protein>
<dbReference type="HOGENOM" id="CLU_801259_0_0_10"/>
<keyword evidence="2" id="KW-1185">Reference proteome</keyword>
<dbReference type="AlphaFoldDB" id="H1Y1T5"/>
<evidence type="ECO:0008006" key="3">
    <source>
        <dbReference type="Google" id="ProtNLM"/>
    </source>
</evidence>
<reference evidence="1" key="1">
    <citation type="submission" date="2011-09" db="EMBL/GenBank/DDBJ databases">
        <title>The permanent draft genome of Mucilaginibacter paludis DSM 18603.</title>
        <authorList>
            <consortium name="US DOE Joint Genome Institute (JGI-PGF)"/>
            <person name="Lucas S."/>
            <person name="Han J."/>
            <person name="Lapidus A."/>
            <person name="Bruce D."/>
            <person name="Goodwin L."/>
            <person name="Pitluck S."/>
            <person name="Peters L."/>
            <person name="Kyrpides N."/>
            <person name="Mavromatis K."/>
            <person name="Ivanova N."/>
            <person name="Mikhailova N."/>
            <person name="Held B."/>
            <person name="Detter J.C."/>
            <person name="Tapia R."/>
            <person name="Han C."/>
            <person name="Land M."/>
            <person name="Hauser L."/>
            <person name="Markowitz V."/>
            <person name="Cheng J.-F."/>
            <person name="Hugenholtz P."/>
            <person name="Woyke T."/>
            <person name="Wu D."/>
            <person name="Tindall B."/>
            <person name="Brambilla E."/>
            <person name="Klenk H.-P."/>
            <person name="Eisen J.A."/>
        </authorList>
    </citation>
    <scope>NUCLEOTIDE SEQUENCE [LARGE SCALE GENOMIC DNA]</scope>
    <source>
        <strain evidence="1">DSM 18603</strain>
    </source>
</reference>
<proteinExistence type="predicted"/>
<dbReference type="eggNOG" id="COG1403">
    <property type="taxonomic scope" value="Bacteria"/>
</dbReference>
<name>H1Y1T5_9SPHI</name>